<evidence type="ECO:0000313" key="10">
    <source>
        <dbReference type="Ensembl" id="ENSCSAVP00000006664.1"/>
    </source>
</evidence>
<dbReference type="GO" id="GO:0000978">
    <property type="term" value="F:RNA polymerase II cis-regulatory region sequence-specific DNA binding"/>
    <property type="evidence" value="ECO:0007669"/>
    <property type="project" value="TreeGrafter"/>
</dbReference>
<reference evidence="11" key="1">
    <citation type="submission" date="2003-08" db="EMBL/GenBank/DDBJ databases">
        <authorList>
            <person name="Birren B."/>
            <person name="Nusbaum C."/>
            <person name="Abebe A."/>
            <person name="Abouelleil A."/>
            <person name="Adekoya E."/>
            <person name="Ait-zahra M."/>
            <person name="Allen N."/>
            <person name="Allen T."/>
            <person name="An P."/>
            <person name="Anderson M."/>
            <person name="Anderson S."/>
            <person name="Arachchi H."/>
            <person name="Armbruster J."/>
            <person name="Bachantsang P."/>
            <person name="Baldwin J."/>
            <person name="Barry A."/>
            <person name="Bayul T."/>
            <person name="Blitshsteyn B."/>
            <person name="Bloom T."/>
            <person name="Blye J."/>
            <person name="Boguslavskiy L."/>
            <person name="Borowsky M."/>
            <person name="Boukhgalter B."/>
            <person name="Brunache A."/>
            <person name="Butler J."/>
            <person name="Calixte N."/>
            <person name="Calvo S."/>
            <person name="Camarata J."/>
            <person name="Campo K."/>
            <person name="Chang J."/>
            <person name="Cheshatsang Y."/>
            <person name="Citroen M."/>
            <person name="Collymore A."/>
            <person name="Considine T."/>
            <person name="Cook A."/>
            <person name="Cooke P."/>
            <person name="Corum B."/>
            <person name="Cuomo C."/>
            <person name="David R."/>
            <person name="Dawoe T."/>
            <person name="Degray S."/>
            <person name="Dodge S."/>
            <person name="Dooley K."/>
            <person name="Dorje P."/>
            <person name="Dorjee K."/>
            <person name="Dorris L."/>
            <person name="Duffey N."/>
            <person name="Dupes A."/>
            <person name="Elkins T."/>
            <person name="Engels R."/>
            <person name="Erickson J."/>
            <person name="Farina A."/>
            <person name="Faro S."/>
            <person name="Ferreira P."/>
            <person name="Fischer H."/>
            <person name="Fitzgerald M."/>
            <person name="Foley K."/>
            <person name="Gage D."/>
            <person name="Galagan J."/>
            <person name="Gearin G."/>
            <person name="Gnerre S."/>
            <person name="Gnirke A."/>
            <person name="Goyette A."/>
            <person name="Graham J."/>
            <person name="Grandbois E."/>
            <person name="Gyaltsen K."/>
            <person name="Hafez N."/>
            <person name="Hagopian D."/>
            <person name="Hagos B."/>
            <person name="Hall J."/>
            <person name="Hatcher B."/>
            <person name="Heller A."/>
            <person name="Higgins H."/>
            <person name="Honan T."/>
            <person name="Horn A."/>
            <person name="Houde N."/>
            <person name="Hughes L."/>
            <person name="Hulme W."/>
            <person name="Husby E."/>
            <person name="Iliev I."/>
            <person name="Jaffe D."/>
            <person name="Jones C."/>
            <person name="Kamal M."/>
            <person name="Kamat A."/>
            <person name="Kamvysselis M."/>
            <person name="Karlsson E."/>
            <person name="Kells C."/>
            <person name="Kieu A."/>
            <person name="Kisner P."/>
            <person name="Kodira C."/>
            <person name="Kulbokas E."/>
            <person name="Labutti K."/>
            <person name="Lama D."/>
            <person name="Landers T."/>
            <person name="Leger J."/>
            <person name="Levine S."/>
            <person name="Lewis D."/>
            <person name="Lewis T."/>
            <person name="Lindblad-toh K."/>
            <person name="Liu X."/>
            <person name="Lokyitsang T."/>
            <person name="Lokyitsang Y."/>
            <person name="Lucien O."/>
            <person name="Lui A."/>
            <person name="Ma L.J."/>
            <person name="Mabbitt R."/>
            <person name="Macdonald J."/>
            <person name="Maclean C."/>
            <person name="Major J."/>
            <person name="Manning J."/>
            <person name="Marabella R."/>
            <person name="Maru K."/>
            <person name="Matthews C."/>
            <person name="Mauceli E."/>
            <person name="Mccarthy M."/>
            <person name="Mcdonough S."/>
            <person name="Mcghee T."/>
            <person name="Meldrim J."/>
            <person name="Meneus L."/>
            <person name="Mesirov J."/>
            <person name="Mihalev A."/>
            <person name="Mihova T."/>
            <person name="Mikkelsen T."/>
            <person name="Mlenga V."/>
            <person name="Moru K."/>
            <person name="Mozes J."/>
            <person name="Mulrain L."/>
            <person name="Munson G."/>
            <person name="Naylor J."/>
            <person name="Newes C."/>
            <person name="Nguyen C."/>
            <person name="Nguyen N."/>
            <person name="Nguyen T."/>
            <person name="Nicol R."/>
            <person name="Nielsen C."/>
            <person name="Nizzari M."/>
            <person name="Norbu C."/>
            <person name="Norbu N."/>
            <person name="O'donnell P."/>
            <person name="Okoawo O."/>
            <person name="O'leary S."/>
            <person name="Omotosho B."/>
            <person name="O'neill K."/>
            <person name="Osman S."/>
            <person name="Parker S."/>
            <person name="Perrin D."/>
            <person name="Phunkhang P."/>
            <person name="Piqani B."/>
            <person name="Purcell S."/>
            <person name="Rachupka T."/>
            <person name="Ramasamy U."/>
            <person name="Rameau R."/>
            <person name="Ray V."/>
            <person name="Raymond C."/>
            <person name="Retta R."/>
            <person name="Richardson S."/>
            <person name="Rise C."/>
            <person name="Rodriguez J."/>
            <person name="Rogers J."/>
            <person name="Rogov P."/>
            <person name="Rutman M."/>
            <person name="Schupbach R."/>
            <person name="Seaman C."/>
            <person name="Settipalli S."/>
            <person name="Sharpe T."/>
            <person name="Sheridan J."/>
            <person name="Sherpa N."/>
            <person name="Shi J."/>
            <person name="Smirnov S."/>
            <person name="Smith C."/>
            <person name="Sougnez C."/>
            <person name="Spencer B."/>
            <person name="Stalker J."/>
            <person name="Stange-thomann N."/>
            <person name="Stavropoulos S."/>
            <person name="Stetson K."/>
            <person name="Stone C."/>
            <person name="Stone S."/>
            <person name="Stubbs M."/>
            <person name="Talamas J."/>
            <person name="Tchuinga P."/>
            <person name="Tenzing P."/>
            <person name="Tesfaye S."/>
            <person name="Theodore J."/>
            <person name="Thoulutsang Y."/>
            <person name="Topham K."/>
            <person name="Towey S."/>
            <person name="Tsamla T."/>
            <person name="Tsomo N."/>
            <person name="Vallee D."/>
            <person name="Vassiliev H."/>
            <person name="Venkataraman V."/>
            <person name="Vinson J."/>
            <person name="Vo A."/>
            <person name="Wade C."/>
            <person name="Wang S."/>
            <person name="Wangchuk T."/>
            <person name="Wangdi T."/>
            <person name="Whittaker C."/>
            <person name="Wilkinson J."/>
            <person name="Wu Y."/>
            <person name="Wyman D."/>
            <person name="Yadav S."/>
            <person name="Yang S."/>
            <person name="Yang X."/>
            <person name="Yeager S."/>
            <person name="Yee E."/>
            <person name="Young G."/>
            <person name="Zainoun J."/>
            <person name="Zembeck L."/>
            <person name="Zimmer A."/>
            <person name="Zody M."/>
            <person name="Lander E."/>
        </authorList>
    </citation>
    <scope>NUCLEOTIDE SEQUENCE [LARGE SCALE GENOMIC DNA]</scope>
</reference>
<dbReference type="CDD" id="cd14718">
    <property type="entry name" value="bZIP_Maf_large"/>
    <property type="match status" value="1"/>
</dbReference>
<dbReference type="AlphaFoldDB" id="H2YMW2"/>
<dbReference type="Pfam" id="PF03131">
    <property type="entry name" value="bZIP_Maf"/>
    <property type="match status" value="1"/>
</dbReference>
<dbReference type="InterPro" id="IPR004827">
    <property type="entry name" value="bZIP"/>
</dbReference>
<feature type="compositionally biased region" description="Low complexity" evidence="8">
    <location>
        <begin position="98"/>
        <end position="107"/>
    </location>
</feature>
<feature type="domain" description="BZIP" evidence="9">
    <location>
        <begin position="316"/>
        <end position="379"/>
    </location>
</feature>
<evidence type="ECO:0000259" key="9">
    <source>
        <dbReference type="PROSITE" id="PS50217"/>
    </source>
</evidence>
<feature type="region of interest" description="Disordered" evidence="8">
    <location>
        <begin position="94"/>
        <end position="120"/>
    </location>
</feature>
<keyword evidence="7" id="KW-0539">Nucleus</keyword>
<dbReference type="FunFam" id="1.20.5.170:FF:000011">
    <property type="entry name" value="Transcription factor MafG, putative"/>
    <property type="match status" value="1"/>
</dbReference>
<keyword evidence="3" id="KW-0678">Repressor</keyword>
<evidence type="ECO:0000256" key="6">
    <source>
        <dbReference type="ARBA" id="ARBA00023163"/>
    </source>
</evidence>
<dbReference type="InterPro" id="IPR024874">
    <property type="entry name" value="Transcription_factor_Maf_fam"/>
</dbReference>
<dbReference type="GO" id="GO:0005634">
    <property type="term" value="C:nucleus"/>
    <property type="evidence" value="ECO:0007669"/>
    <property type="project" value="UniProtKB-SubCell"/>
</dbReference>
<dbReference type="PANTHER" id="PTHR10129:SF50">
    <property type="entry name" value="BZIP DOMAIN-CONTAINING PROTEIN"/>
    <property type="match status" value="1"/>
</dbReference>
<keyword evidence="6" id="KW-0804">Transcription</keyword>
<comment type="subcellular location">
    <subcellularLocation>
        <location evidence="1">Nucleus</location>
    </subcellularLocation>
</comment>
<evidence type="ECO:0000256" key="2">
    <source>
        <dbReference type="ARBA" id="ARBA00008500"/>
    </source>
</evidence>
<reference evidence="10" key="3">
    <citation type="submission" date="2025-09" db="UniProtKB">
        <authorList>
            <consortium name="Ensembl"/>
        </authorList>
    </citation>
    <scope>IDENTIFICATION</scope>
</reference>
<organism evidence="10 11">
    <name type="scientific">Ciona savignyi</name>
    <name type="common">Pacific transparent sea squirt</name>
    <dbReference type="NCBI Taxonomy" id="51511"/>
    <lineage>
        <taxon>Eukaryota</taxon>
        <taxon>Metazoa</taxon>
        <taxon>Chordata</taxon>
        <taxon>Tunicata</taxon>
        <taxon>Ascidiacea</taxon>
        <taxon>Phlebobranchia</taxon>
        <taxon>Cionidae</taxon>
        <taxon>Ciona</taxon>
    </lineage>
</organism>
<dbReference type="STRING" id="51511.ENSCSAVP00000006664"/>
<feature type="compositionally biased region" description="Low complexity" evidence="8">
    <location>
        <begin position="264"/>
        <end position="273"/>
    </location>
</feature>
<dbReference type="HOGENOM" id="CLU_681457_0_0_1"/>
<dbReference type="GO" id="GO:0000981">
    <property type="term" value="F:DNA-binding transcription factor activity, RNA polymerase II-specific"/>
    <property type="evidence" value="ECO:0007669"/>
    <property type="project" value="TreeGrafter"/>
</dbReference>
<name>H2YMW2_CIOSA</name>
<proteinExistence type="inferred from homology"/>
<evidence type="ECO:0000256" key="8">
    <source>
        <dbReference type="SAM" id="MobiDB-lite"/>
    </source>
</evidence>
<feature type="compositionally biased region" description="Pro residues" evidence="8">
    <location>
        <begin position="108"/>
        <end position="120"/>
    </location>
</feature>
<keyword evidence="4" id="KW-0805">Transcription regulation</keyword>
<evidence type="ECO:0000313" key="11">
    <source>
        <dbReference type="Proteomes" id="UP000007875"/>
    </source>
</evidence>
<sequence>MVVSDFYGLSSSASDMAQPVQVGTGLNRSDSSDAFHLNTNISNNEYEFKNFELSNVTSMCGTTEPQQQQNYQSMPQYTGNVFTGSVVGYCTTQEQTNPSPGSSVYSVPPSPHNMTPSPPDLKPTPEELQWFTSQTQHNQTTSQYTDDISSEEEEVLESLLANMNRMPHPPSIQPATPSIDSFLQPISGFAQTPFCNASQIPDGCSAMPAQMTEMTENGFATFVTSHENGSFQNFGGTPTNYQSTCDPQYSNPTPFQSNPRAEQPSRSRGSSKSPGKRATDLPGEPQDNLPDEQLIAMTVRDLNRCLRGLSKEDVLALKQRRRTLKNRGYAQSCRTKRVMQRHILEKEKDALQLQLHQLRGHLATTSKERDEYKSKFERLRKFVLQQQPTAGQQSDECFRIEAFL</sequence>
<dbReference type="PANTHER" id="PTHR10129">
    <property type="entry name" value="TRANSCRIPTION FACTOR MAF"/>
    <property type="match status" value="1"/>
</dbReference>
<dbReference type="Gene3D" id="1.20.5.170">
    <property type="match status" value="1"/>
</dbReference>
<dbReference type="SMART" id="SM00338">
    <property type="entry name" value="BRLZ"/>
    <property type="match status" value="1"/>
</dbReference>
<evidence type="ECO:0000256" key="5">
    <source>
        <dbReference type="ARBA" id="ARBA00023125"/>
    </source>
</evidence>
<comment type="similarity">
    <text evidence="2">Belongs to the bZIP family. Maf subfamily.</text>
</comment>
<evidence type="ECO:0000256" key="3">
    <source>
        <dbReference type="ARBA" id="ARBA00022491"/>
    </source>
</evidence>
<dbReference type="Proteomes" id="UP000007875">
    <property type="component" value="Unassembled WGS sequence"/>
</dbReference>
<dbReference type="PROSITE" id="PS50217">
    <property type="entry name" value="BZIP"/>
    <property type="match status" value="1"/>
</dbReference>
<feature type="region of interest" description="Disordered" evidence="8">
    <location>
        <begin position="230"/>
        <end position="290"/>
    </location>
</feature>
<dbReference type="OMA" id="RVMQRHI"/>
<protein>
    <recommendedName>
        <fullName evidence="9">BZIP domain-containing protein</fullName>
    </recommendedName>
</protein>
<keyword evidence="5" id="KW-0238">DNA-binding</keyword>
<dbReference type="Ensembl" id="ENSCSAVT00000006750.1">
    <property type="protein sequence ID" value="ENSCSAVP00000006664.1"/>
    <property type="gene ID" value="ENSCSAVG00000003994.1"/>
</dbReference>
<feature type="compositionally biased region" description="Polar residues" evidence="8">
    <location>
        <begin position="230"/>
        <end position="260"/>
    </location>
</feature>
<evidence type="ECO:0000256" key="7">
    <source>
        <dbReference type="ARBA" id="ARBA00023242"/>
    </source>
</evidence>
<dbReference type="InterPro" id="IPR008917">
    <property type="entry name" value="TF_DNA-bd_sf"/>
</dbReference>
<reference evidence="10" key="2">
    <citation type="submission" date="2025-08" db="UniProtKB">
        <authorList>
            <consortium name="Ensembl"/>
        </authorList>
    </citation>
    <scope>IDENTIFICATION</scope>
</reference>
<evidence type="ECO:0000256" key="1">
    <source>
        <dbReference type="ARBA" id="ARBA00004123"/>
    </source>
</evidence>
<accession>H2YMW2</accession>
<dbReference type="SUPFAM" id="SSF47454">
    <property type="entry name" value="A DNA-binding domain in eukaryotic transcription factors"/>
    <property type="match status" value="1"/>
</dbReference>
<dbReference type="eggNOG" id="KOG4196">
    <property type="taxonomic scope" value="Eukaryota"/>
</dbReference>
<dbReference type="InParanoid" id="H2YMW2"/>
<evidence type="ECO:0000256" key="4">
    <source>
        <dbReference type="ARBA" id="ARBA00023015"/>
    </source>
</evidence>
<keyword evidence="11" id="KW-1185">Reference proteome</keyword>
<dbReference type="GeneTree" id="ENSGT00940000169137"/>
<dbReference type="InterPro" id="IPR004826">
    <property type="entry name" value="bZIP_Maf"/>
</dbReference>